<dbReference type="Proteomes" id="UP001551675">
    <property type="component" value="Unassembled WGS sequence"/>
</dbReference>
<organism evidence="1 2">
    <name type="scientific">Microtetraspora glauca</name>
    <dbReference type="NCBI Taxonomy" id="1996"/>
    <lineage>
        <taxon>Bacteria</taxon>
        <taxon>Bacillati</taxon>
        <taxon>Actinomycetota</taxon>
        <taxon>Actinomycetes</taxon>
        <taxon>Streptosporangiales</taxon>
        <taxon>Streptosporangiaceae</taxon>
        <taxon>Microtetraspora</taxon>
    </lineage>
</organism>
<sequence length="54" mass="6187">MGPELHYQLIISRAAELREEAANHRTVRAAIMALKERRRDGHRTRASFGKSRTA</sequence>
<name>A0ABV3GI88_MICGL</name>
<reference evidence="1 2" key="1">
    <citation type="submission" date="2024-06" db="EMBL/GenBank/DDBJ databases">
        <title>The Natural Products Discovery Center: Release of the First 8490 Sequenced Strains for Exploring Actinobacteria Biosynthetic Diversity.</title>
        <authorList>
            <person name="Kalkreuter E."/>
            <person name="Kautsar S.A."/>
            <person name="Yang D."/>
            <person name="Bader C.D."/>
            <person name="Teijaro C.N."/>
            <person name="Fluegel L."/>
            <person name="Davis C.M."/>
            <person name="Simpson J.R."/>
            <person name="Lauterbach L."/>
            <person name="Steele A.D."/>
            <person name="Gui C."/>
            <person name="Meng S."/>
            <person name="Li G."/>
            <person name="Viehrig K."/>
            <person name="Ye F."/>
            <person name="Su P."/>
            <person name="Kiefer A.F."/>
            <person name="Nichols A."/>
            <person name="Cepeda A.J."/>
            <person name="Yan W."/>
            <person name="Fan B."/>
            <person name="Jiang Y."/>
            <person name="Adhikari A."/>
            <person name="Zheng C.-J."/>
            <person name="Schuster L."/>
            <person name="Cowan T.M."/>
            <person name="Smanski M.J."/>
            <person name="Chevrette M.G."/>
            <person name="De Carvalho L.P.S."/>
            <person name="Shen B."/>
        </authorList>
    </citation>
    <scope>NUCLEOTIDE SEQUENCE [LARGE SCALE GENOMIC DNA]</scope>
    <source>
        <strain evidence="1 2">NPDC050100</strain>
    </source>
</reference>
<proteinExistence type="predicted"/>
<dbReference type="EMBL" id="JBFALK010000012">
    <property type="protein sequence ID" value="MEV0971334.1"/>
    <property type="molecule type" value="Genomic_DNA"/>
</dbReference>
<protein>
    <submittedName>
        <fullName evidence="1">Uncharacterized protein</fullName>
    </submittedName>
</protein>
<accession>A0ABV3GI88</accession>
<keyword evidence="2" id="KW-1185">Reference proteome</keyword>
<dbReference type="RefSeq" id="WP_358135530.1">
    <property type="nucleotide sequence ID" value="NZ_JBFALK010000012.1"/>
</dbReference>
<comment type="caution">
    <text evidence="1">The sequence shown here is derived from an EMBL/GenBank/DDBJ whole genome shotgun (WGS) entry which is preliminary data.</text>
</comment>
<gene>
    <name evidence="1" type="ORF">AB0I59_22120</name>
</gene>
<evidence type="ECO:0000313" key="1">
    <source>
        <dbReference type="EMBL" id="MEV0971334.1"/>
    </source>
</evidence>
<evidence type="ECO:0000313" key="2">
    <source>
        <dbReference type="Proteomes" id="UP001551675"/>
    </source>
</evidence>